<dbReference type="AlphaFoldDB" id="A0A7V9AD77"/>
<evidence type="ECO:0000256" key="2">
    <source>
        <dbReference type="SAM" id="SignalP"/>
    </source>
</evidence>
<name>A0A7V9AD77_9BACT</name>
<dbReference type="Gene3D" id="3.40.30.10">
    <property type="entry name" value="Glutaredoxin"/>
    <property type="match status" value="1"/>
</dbReference>
<evidence type="ECO:0000313" key="3">
    <source>
        <dbReference type="EMBL" id="MBA2227527.1"/>
    </source>
</evidence>
<gene>
    <name evidence="3" type="ORF">H0921_15310</name>
</gene>
<keyword evidence="4" id="KW-1185">Reference proteome</keyword>
<dbReference type="SUPFAM" id="SSF52833">
    <property type="entry name" value="Thioredoxin-like"/>
    <property type="match status" value="1"/>
</dbReference>
<proteinExistence type="predicted"/>
<evidence type="ECO:0000256" key="1">
    <source>
        <dbReference type="SAM" id="MobiDB-lite"/>
    </source>
</evidence>
<keyword evidence="2" id="KW-0732">Signal</keyword>
<evidence type="ECO:0000313" key="4">
    <source>
        <dbReference type="Proteomes" id="UP000542342"/>
    </source>
</evidence>
<sequence>MCGFRLVLVLSSLVAGAALCAAAPPGAGKSRPAGRPGEVNTPPAKGERFPDRLKVGDLAPDFVLSDPTGKREVRLSSFRGQRPVVLIFGSLT</sequence>
<protein>
    <recommendedName>
        <fullName evidence="5">Alkyl hydroperoxide reductase subunit C/ Thiol specific antioxidant domain-containing protein</fullName>
    </recommendedName>
</protein>
<feature type="signal peptide" evidence="2">
    <location>
        <begin position="1"/>
        <end position="17"/>
    </location>
</feature>
<reference evidence="3 4" key="1">
    <citation type="submission" date="2020-07" db="EMBL/GenBank/DDBJ databases">
        <title>Thermogemmata thermophila gen. nov., sp. nov., a novel moderate thermophilic planctomycete from a Kamchatka hot spring.</title>
        <authorList>
            <person name="Elcheninov A.G."/>
            <person name="Podosokorskaya O.A."/>
            <person name="Kovaleva O.L."/>
            <person name="Novikov A."/>
            <person name="Bonch-Osmolovskaya E.A."/>
            <person name="Toshchakov S.V."/>
            <person name="Kublanov I.V."/>
        </authorList>
    </citation>
    <scope>NUCLEOTIDE SEQUENCE [LARGE SCALE GENOMIC DNA]</scope>
    <source>
        <strain evidence="3 4">2918</strain>
    </source>
</reference>
<evidence type="ECO:0008006" key="5">
    <source>
        <dbReference type="Google" id="ProtNLM"/>
    </source>
</evidence>
<organism evidence="3 4">
    <name type="scientific">Thermogemmata fonticola</name>
    <dbReference type="NCBI Taxonomy" id="2755323"/>
    <lineage>
        <taxon>Bacteria</taxon>
        <taxon>Pseudomonadati</taxon>
        <taxon>Planctomycetota</taxon>
        <taxon>Planctomycetia</taxon>
        <taxon>Gemmatales</taxon>
        <taxon>Gemmataceae</taxon>
        <taxon>Thermogemmata</taxon>
    </lineage>
</organism>
<dbReference type="Proteomes" id="UP000542342">
    <property type="component" value="Unassembled WGS sequence"/>
</dbReference>
<comment type="caution">
    <text evidence="3">The sequence shown here is derived from an EMBL/GenBank/DDBJ whole genome shotgun (WGS) entry which is preliminary data.</text>
</comment>
<dbReference type="InterPro" id="IPR036249">
    <property type="entry name" value="Thioredoxin-like_sf"/>
</dbReference>
<feature type="region of interest" description="Disordered" evidence="1">
    <location>
        <begin position="24"/>
        <end position="50"/>
    </location>
</feature>
<feature type="chain" id="PRO_5031367785" description="Alkyl hydroperoxide reductase subunit C/ Thiol specific antioxidant domain-containing protein" evidence="2">
    <location>
        <begin position="18"/>
        <end position="92"/>
    </location>
</feature>
<accession>A0A7V9AD77</accession>
<dbReference type="EMBL" id="JACEFB010000015">
    <property type="protein sequence ID" value="MBA2227527.1"/>
    <property type="molecule type" value="Genomic_DNA"/>
</dbReference>